<keyword evidence="3" id="KW-1185">Reference proteome</keyword>
<dbReference type="OrthoDB" id="237393at2"/>
<dbReference type="AlphaFoldDB" id="A0A6I4TQI8"/>
<evidence type="ECO:0008006" key="4">
    <source>
        <dbReference type="Google" id="ProtNLM"/>
    </source>
</evidence>
<proteinExistence type="predicted"/>
<evidence type="ECO:0000256" key="1">
    <source>
        <dbReference type="SAM" id="MobiDB-lite"/>
    </source>
</evidence>
<name>A0A6I4TQI8_9SPHN</name>
<sequence>MFAAALLGSCGGSDDSSGGPTPGPTPGPTDPTPTGPAANCPDQFINDGVIGNLRSCVLPDRILQNLTLPRRDGTIYSISGRVEIGRDVGGDGRDPGGVPVTLSVEPGVVVFGSGGLDYLVVNRGSRLEAVGTRDAPIVFTSRSNVEGLATDDSQGQWGGIIMLGRAPVSDCLRNVTPGTDNCEQAYEGLRDLIYGGGQATDNSGTLQYVQIRYAGFEIAPDQEINGLTLAGVGSATTLNHIQVHNSSDDAIEWFGGRANARHLVLTGNDDDSLDTDQGYQGFLQFVITVQRAGGGSGDYIVEADSPGNEDSLPRQWTRLANFTFIARSTNPAAAMLIRGGADFTAVNGVVVAPGACLDIAGTGGTTFRAADSALQDQGPPVFRSVAISCGEGNFPRSSQITEASWAQIFDFSASNNRPNFTSTLTSLVVNGSNEAAVPAFDAATLGSFMVTTSYIGAVRNSADDWYKGWTCDSDTADFGSGSSCRTIPR</sequence>
<dbReference type="PANTHER" id="PTHR41339">
    <property type="entry name" value="LIPL48"/>
    <property type="match status" value="1"/>
</dbReference>
<evidence type="ECO:0000313" key="2">
    <source>
        <dbReference type="EMBL" id="MXO98425.1"/>
    </source>
</evidence>
<organism evidence="2 3">
    <name type="scientific">Croceibacterium xixiisoli</name>
    <dbReference type="NCBI Taxonomy" id="1476466"/>
    <lineage>
        <taxon>Bacteria</taxon>
        <taxon>Pseudomonadati</taxon>
        <taxon>Pseudomonadota</taxon>
        <taxon>Alphaproteobacteria</taxon>
        <taxon>Sphingomonadales</taxon>
        <taxon>Erythrobacteraceae</taxon>
        <taxon>Croceibacterium</taxon>
    </lineage>
</organism>
<feature type="compositionally biased region" description="Pro residues" evidence="1">
    <location>
        <begin position="21"/>
        <end position="34"/>
    </location>
</feature>
<reference evidence="2 3" key="1">
    <citation type="submission" date="2019-12" db="EMBL/GenBank/DDBJ databases">
        <title>Genomic-based taxomic classification of the family Erythrobacteraceae.</title>
        <authorList>
            <person name="Xu L."/>
        </authorList>
    </citation>
    <scope>NUCLEOTIDE SEQUENCE [LARGE SCALE GENOMIC DNA]</scope>
    <source>
        <strain evidence="2 3">S36</strain>
    </source>
</reference>
<dbReference type="PANTHER" id="PTHR41339:SF1">
    <property type="entry name" value="SECRETED PROTEIN"/>
    <property type="match status" value="1"/>
</dbReference>
<gene>
    <name evidence="2" type="ORF">GRI97_05425</name>
</gene>
<comment type="caution">
    <text evidence="2">The sequence shown here is derived from an EMBL/GenBank/DDBJ whole genome shotgun (WGS) entry which is preliminary data.</text>
</comment>
<dbReference type="EMBL" id="WTYJ01000001">
    <property type="protein sequence ID" value="MXO98425.1"/>
    <property type="molecule type" value="Genomic_DNA"/>
</dbReference>
<feature type="region of interest" description="Disordered" evidence="1">
    <location>
        <begin position="7"/>
        <end position="41"/>
    </location>
</feature>
<evidence type="ECO:0000313" key="3">
    <source>
        <dbReference type="Proteomes" id="UP000469430"/>
    </source>
</evidence>
<accession>A0A6I4TQI8</accession>
<protein>
    <recommendedName>
        <fullName evidence="4">Lipoprotein</fullName>
    </recommendedName>
</protein>
<dbReference type="Proteomes" id="UP000469430">
    <property type="component" value="Unassembled WGS sequence"/>
</dbReference>